<protein>
    <recommendedName>
        <fullName evidence="3">Transcriptional regulator</fullName>
    </recommendedName>
</protein>
<dbReference type="RefSeq" id="WP_053521298.1">
    <property type="nucleotide sequence ID" value="NZ_LHCF01000001.1"/>
</dbReference>
<dbReference type="PANTHER" id="PTHR38456">
    <property type="entry name" value="CYCLIC DI-AMP RECEPTOR A"/>
    <property type="match status" value="1"/>
</dbReference>
<evidence type="ECO:0000313" key="2">
    <source>
        <dbReference type="Proteomes" id="UP000037386"/>
    </source>
</evidence>
<dbReference type="InterPro" id="IPR011322">
    <property type="entry name" value="N-reg_PII-like_a/b"/>
</dbReference>
<dbReference type="AlphaFoldDB" id="A0A0M1N111"/>
<dbReference type="Pfam" id="PF06153">
    <property type="entry name" value="CdAMP_rec"/>
    <property type="match status" value="1"/>
</dbReference>
<proteinExistence type="predicted"/>
<evidence type="ECO:0000313" key="1">
    <source>
        <dbReference type="EMBL" id="KOR75725.1"/>
    </source>
</evidence>
<dbReference type="EMBL" id="LHCF01000001">
    <property type="protein sequence ID" value="KOR75725.1"/>
    <property type="molecule type" value="Genomic_DNA"/>
</dbReference>
<dbReference type="OrthoDB" id="9794275at2"/>
<evidence type="ECO:0008006" key="3">
    <source>
        <dbReference type="Google" id="ProtNLM"/>
    </source>
</evidence>
<dbReference type="InterPro" id="IPR015867">
    <property type="entry name" value="N-reg_PII/ATP_PRibTrfase_C"/>
</dbReference>
<dbReference type="PATRIC" id="fig|479893.3.peg.61"/>
<gene>
    <name evidence="1" type="ORF">CPX_001285</name>
</gene>
<name>A0A0M1N111_9MOLU</name>
<dbReference type="Gene3D" id="3.30.70.120">
    <property type="match status" value="1"/>
</dbReference>
<organism evidence="1 2">
    <name type="scientific">Candidatus Phytoplasma pruni</name>
    <dbReference type="NCBI Taxonomy" id="479893"/>
    <lineage>
        <taxon>Bacteria</taxon>
        <taxon>Bacillati</taxon>
        <taxon>Mycoplasmatota</taxon>
        <taxon>Mollicutes</taxon>
        <taxon>Acholeplasmatales</taxon>
        <taxon>Acholeplasmataceae</taxon>
        <taxon>Candidatus Phytoplasma</taxon>
        <taxon>16SrIII (X-disease group)</taxon>
    </lineage>
</organism>
<dbReference type="SUPFAM" id="SSF54913">
    <property type="entry name" value="GlnB-like"/>
    <property type="match status" value="1"/>
</dbReference>
<sequence>MKLILAIVSSEDANKVQNNLNKENVFCTRLSTKGGFLREENATFVIGIDSERVDEVLQIIKEHSRKRTQMIPGNVLNEMGAFYSLPSEISIGGATVFILDIEQFLKL</sequence>
<dbReference type="InterPro" id="IPR010375">
    <property type="entry name" value="CdAMP_rec"/>
</dbReference>
<reference evidence="2" key="1">
    <citation type="submission" date="2015-05" db="EMBL/GenBank/DDBJ databases">
        <title>Draft genome sequence of 'Candidatus Phytoplasma Pruni' strain CX, a plant pathogenic bacterium.</title>
        <authorList>
            <person name="Lee I.-M."/>
            <person name="Bottner-Parker K.D."/>
            <person name="Shao J."/>
            <person name="Gundersen-Rindal D.E."/>
            <person name="Zhao Y."/>
            <person name="Davis R.E."/>
        </authorList>
    </citation>
    <scope>NUCLEOTIDE SEQUENCE [LARGE SCALE GENOMIC DNA]</scope>
    <source>
        <strain evidence="2">CX</strain>
    </source>
</reference>
<dbReference type="PANTHER" id="PTHR38456:SF1">
    <property type="entry name" value="CYCLIC DI-AMP RECEPTOR A"/>
    <property type="match status" value="1"/>
</dbReference>
<dbReference type="Proteomes" id="UP000037386">
    <property type="component" value="Unassembled WGS sequence"/>
</dbReference>
<accession>A0A0M1N111</accession>
<comment type="caution">
    <text evidence="1">The sequence shown here is derived from an EMBL/GenBank/DDBJ whole genome shotgun (WGS) entry which is preliminary data.</text>
</comment>
<dbReference type="STRING" id="479893.CPX_001285"/>